<proteinExistence type="predicted"/>
<keyword evidence="2" id="KW-1185">Reference proteome</keyword>
<dbReference type="SUPFAM" id="SSF51735">
    <property type="entry name" value="NAD(P)-binding Rossmann-fold domains"/>
    <property type="match status" value="1"/>
</dbReference>
<evidence type="ECO:0000313" key="2">
    <source>
        <dbReference type="Proteomes" id="UP000219482"/>
    </source>
</evidence>
<evidence type="ECO:0000313" key="1">
    <source>
        <dbReference type="EMBL" id="SOD98751.1"/>
    </source>
</evidence>
<dbReference type="Gene3D" id="3.40.50.720">
    <property type="entry name" value="NAD(P)-binding Rossmann-like Domain"/>
    <property type="match status" value="1"/>
</dbReference>
<organism evidence="1 2">
    <name type="scientific">Blastococcus haudaquaticus</name>
    <dbReference type="NCBI Taxonomy" id="1938745"/>
    <lineage>
        <taxon>Bacteria</taxon>
        <taxon>Bacillati</taxon>
        <taxon>Actinomycetota</taxon>
        <taxon>Actinomycetes</taxon>
        <taxon>Geodermatophilales</taxon>
        <taxon>Geodermatophilaceae</taxon>
        <taxon>Blastococcus</taxon>
    </lineage>
</organism>
<accession>A0A286GT66</accession>
<sequence length="244" mass="25793">MRIAVAGSTGLVGSQVVAVAKAAGHSVVGLAREDGVDLTSPVGLDERLAGVEALVDVTQSPTIDIEAVKFFETVAANLGDAATSAGVSRTVLLSIIGVDRVPQYDYYVAKVAQERTHRVHSPGLHVLRAAQFLDFPGMAIRWGRDGDTTTVDDLLSQPVAVGEIARVLVELATGERDDDVIELAGPRQERIVDLARRLVAHSGEHLTVIARDVPEPMRNGALLPGSGAIIAGPTFDEWLSRQPA</sequence>
<protein>
    <submittedName>
        <fullName evidence="1">dTDP-4-dehydrorhamnose reductase</fullName>
    </submittedName>
</protein>
<dbReference type="OrthoDB" id="9771302at2"/>
<dbReference type="Proteomes" id="UP000219482">
    <property type="component" value="Unassembled WGS sequence"/>
</dbReference>
<dbReference type="AlphaFoldDB" id="A0A286GT66"/>
<dbReference type="InterPro" id="IPR036291">
    <property type="entry name" value="NAD(P)-bd_dom_sf"/>
</dbReference>
<reference evidence="2" key="1">
    <citation type="submission" date="2017-09" db="EMBL/GenBank/DDBJ databases">
        <authorList>
            <person name="Varghese N."/>
            <person name="Submissions S."/>
        </authorList>
    </citation>
    <scope>NUCLEOTIDE SEQUENCE [LARGE SCALE GENOMIC DNA]</scope>
    <source>
        <strain evidence="2">DSM 44270</strain>
    </source>
</reference>
<dbReference type="RefSeq" id="WP_097183724.1">
    <property type="nucleotide sequence ID" value="NZ_OCNK01000002.1"/>
</dbReference>
<gene>
    <name evidence="1" type="ORF">SAMN06272739_2019</name>
</gene>
<dbReference type="EMBL" id="OCNK01000002">
    <property type="protein sequence ID" value="SOD98751.1"/>
    <property type="molecule type" value="Genomic_DNA"/>
</dbReference>
<name>A0A286GT66_9ACTN</name>